<keyword evidence="2" id="KW-0812">Transmembrane</keyword>
<accession>A7NF94</accession>
<dbReference type="PROSITE" id="PS50801">
    <property type="entry name" value="STAS"/>
    <property type="match status" value="1"/>
</dbReference>
<dbReference type="SUPFAM" id="SSF52091">
    <property type="entry name" value="SpoIIaa-like"/>
    <property type="match status" value="1"/>
</dbReference>
<gene>
    <name evidence="4" type="ordered locus">Rcas_2689</name>
</gene>
<dbReference type="AlphaFoldDB" id="A7NF94"/>
<keyword evidence="1" id="KW-0175">Coiled coil</keyword>
<dbReference type="Pfam" id="PF01740">
    <property type="entry name" value="STAS"/>
    <property type="match status" value="1"/>
</dbReference>
<dbReference type="OrthoDB" id="150038at2"/>
<dbReference type="Proteomes" id="UP000000263">
    <property type="component" value="Chromosome"/>
</dbReference>
<organism evidence="4 5">
    <name type="scientific">Roseiflexus castenholzii (strain DSM 13941 / HLO8)</name>
    <dbReference type="NCBI Taxonomy" id="383372"/>
    <lineage>
        <taxon>Bacteria</taxon>
        <taxon>Bacillati</taxon>
        <taxon>Chloroflexota</taxon>
        <taxon>Chloroflexia</taxon>
        <taxon>Chloroflexales</taxon>
        <taxon>Roseiflexineae</taxon>
        <taxon>Roseiflexaceae</taxon>
        <taxon>Roseiflexus</taxon>
    </lineage>
</organism>
<dbReference type="HOGENOM" id="CLU_066001_1_0_0"/>
<feature type="transmembrane region" description="Helical" evidence="2">
    <location>
        <begin position="131"/>
        <end position="150"/>
    </location>
</feature>
<evidence type="ECO:0000256" key="2">
    <source>
        <dbReference type="SAM" id="Phobius"/>
    </source>
</evidence>
<dbReference type="InterPro" id="IPR036513">
    <property type="entry name" value="STAS_dom_sf"/>
</dbReference>
<dbReference type="eggNOG" id="COG1366">
    <property type="taxonomic scope" value="Bacteria"/>
</dbReference>
<protein>
    <submittedName>
        <fullName evidence="4">Anti-sigma-factor antagonist</fullName>
    </submittedName>
</protein>
<name>A7NF94_ROSCS</name>
<feature type="transmembrane region" description="Helical" evidence="2">
    <location>
        <begin position="35"/>
        <end position="52"/>
    </location>
</feature>
<feature type="transmembrane region" description="Helical" evidence="2">
    <location>
        <begin position="94"/>
        <end position="119"/>
    </location>
</feature>
<evidence type="ECO:0000313" key="5">
    <source>
        <dbReference type="Proteomes" id="UP000000263"/>
    </source>
</evidence>
<dbReference type="Gene3D" id="3.30.750.24">
    <property type="entry name" value="STAS domain"/>
    <property type="match status" value="1"/>
</dbReference>
<feature type="transmembrane region" description="Helical" evidence="2">
    <location>
        <begin position="64"/>
        <end position="82"/>
    </location>
</feature>
<reference evidence="4 5" key="1">
    <citation type="submission" date="2007-08" db="EMBL/GenBank/DDBJ databases">
        <title>Complete sequence of Roseiflexus castenholzii DSM 13941.</title>
        <authorList>
            <consortium name="US DOE Joint Genome Institute"/>
            <person name="Copeland A."/>
            <person name="Lucas S."/>
            <person name="Lapidus A."/>
            <person name="Barry K."/>
            <person name="Glavina del Rio T."/>
            <person name="Dalin E."/>
            <person name="Tice H."/>
            <person name="Pitluck S."/>
            <person name="Thompson L.S."/>
            <person name="Brettin T."/>
            <person name="Bruce D."/>
            <person name="Detter J.C."/>
            <person name="Han C."/>
            <person name="Tapia R."/>
            <person name="Schmutz J."/>
            <person name="Larimer F."/>
            <person name="Land M."/>
            <person name="Hauser L."/>
            <person name="Kyrpides N."/>
            <person name="Mikhailova N."/>
            <person name="Bryant D.A."/>
            <person name="Hanada S."/>
            <person name="Tsukatani Y."/>
            <person name="Richardson P."/>
        </authorList>
    </citation>
    <scope>NUCLEOTIDE SEQUENCE [LARGE SCALE GENOMIC DNA]</scope>
    <source>
        <strain evidence="5">DSM 13941 / HLO8</strain>
    </source>
</reference>
<proteinExistence type="predicted"/>
<sequence>MGWTQRRINTFLFVLILIGSLAALADVLMRDALLMTRVGYAVAAASTGILLIAYRRGWEYARHLMALGIALVIAAFINEPYISQQMDLLHAVPMVIALVLTGPRWLLINAALLLVILLVRGEWSGVYTKPVNLAAYAVLAGGMALSRLAVDNAQRLEAARRIAEEERERAANALTLAQQRANELERRNAEQEQLLRLISDLETPAITIADGVLLAPVVGRLDARRAQALNKRLLETAARQRARLVILDIAGVSHVDESVANSLIQTAQALQLIGCRVAVSGISPAVAALLASLSITLPDLITCRSPQDALTLHL</sequence>
<dbReference type="EMBL" id="CP000804">
    <property type="protein sequence ID" value="ABU58760.1"/>
    <property type="molecule type" value="Genomic_DNA"/>
</dbReference>
<evidence type="ECO:0000256" key="1">
    <source>
        <dbReference type="SAM" id="Coils"/>
    </source>
</evidence>
<feature type="coiled-coil region" evidence="1">
    <location>
        <begin position="153"/>
        <end position="243"/>
    </location>
</feature>
<feature type="domain" description="STAS" evidence="3">
    <location>
        <begin position="202"/>
        <end position="313"/>
    </location>
</feature>
<dbReference type="PANTHER" id="PTHR33745">
    <property type="entry name" value="RSBT ANTAGONIST PROTEIN RSBS-RELATED"/>
    <property type="match status" value="1"/>
</dbReference>
<evidence type="ECO:0000259" key="3">
    <source>
        <dbReference type="PROSITE" id="PS50801"/>
    </source>
</evidence>
<dbReference type="RefSeq" id="WP_012121184.1">
    <property type="nucleotide sequence ID" value="NC_009767.1"/>
</dbReference>
<dbReference type="STRING" id="383372.Rcas_2689"/>
<dbReference type="PANTHER" id="PTHR33745:SF1">
    <property type="entry name" value="RSBT ANTAGONIST PROTEIN RSBS"/>
    <property type="match status" value="1"/>
</dbReference>
<evidence type="ECO:0000313" key="4">
    <source>
        <dbReference type="EMBL" id="ABU58760.1"/>
    </source>
</evidence>
<dbReference type="InterPro" id="IPR002645">
    <property type="entry name" value="STAS_dom"/>
</dbReference>
<keyword evidence="2" id="KW-1133">Transmembrane helix</keyword>
<keyword evidence="5" id="KW-1185">Reference proteome</keyword>
<dbReference type="InterPro" id="IPR051932">
    <property type="entry name" value="Bact_StressResp_Reg"/>
</dbReference>
<keyword evidence="2" id="KW-0472">Membrane</keyword>
<dbReference type="KEGG" id="rca:Rcas_2689"/>
<dbReference type="CDD" id="cd07041">
    <property type="entry name" value="STAS_RsbR_RsbS_like"/>
    <property type="match status" value="1"/>
</dbReference>